<accession>A0A1M6Q4X1</accession>
<gene>
    <name evidence="2" type="ORF">SAMN02745123_00903</name>
</gene>
<protein>
    <recommendedName>
        <fullName evidence="4">AAA domain-containing protein</fullName>
    </recommendedName>
</protein>
<evidence type="ECO:0008006" key="4">
    <source>
        <dbReference type="Google" id="ProtNLM"/>
    </source>
</evidence>
<dbReference type="STRING" id="1121421.SAMN02745123_00903"/>
<proteinExistence type="predicted"/>
<dbReference type="EMBL" id="FRAR01000007">
    <property type="protein sequence ID" value="SHK15221.1"/>
    <property type="molecule type" value="Genomic_DNA"/>
</dbReference>
<sequence length="562" mass="65076">MRKMIFKKLYIFSSSEKKAKVIEFAEGKNIITSSPVDGTDRGKSVIMKSLYHALGADCYFDDKWQDDGKAYIVNFTIANEEYYTFRCNRLFKVFDSNHRLLFKTIDRHELAASLGTIFKFAVKLPNRSEDKLEITPPAYNYLLYFLDQDKLDGTNFASFKQLAQYPNYKENALFYHFGAFDDNYYEIMHKLESISDEISRLKKDKELSESMLEKVFVSIKDVSYSKSIDLLRHDIERSKEQYSSIAKTLSETRTKLIEIRNEKDELQRSLHSLEHLGKLNENHISSLLKHRCPLCESEVADTLHLRVMKYNTNDDIILLSSDLQISISQTDKKIAKLEEEYKDGLSKLSAYEKSLGNKTAEVNDVLKHQGLIEVRDSITSDLVTTRKAIEGKEVSEKELKKQIRVYNDRKKEINQRYYELMLADKIKFGLEEIDAKGFEKITNSFSAGGSNKPISTVIWYTNLIKLKNQFNPDAINFPVVFDSPNNAETDLTKRVRVYEYLAKNIDDKNQLILSGIGFKSDDFDGVQFDKVIYLENAKYELLCEEDYSNNSQLLIELSKTSE</sequence>
<evidence type="ECO:0000313" key="3">
    <source>
        <dbReference type="Proteomes" id="UP000183997"/>
    </source>
</evidence>
<keyword evidence="1" id="KW-0175">Coiled coil</keyword>
<name>A0A1M6Q4X1_9FIRM</name>
<dbReference type="Proteomes" id="UP000183997">
    <property type="component" value="Unassembled WGS sequence"/>
</dbReference>
<evidence type="ECO:0000313" key="2">
    <source>
        <dbReference type="EMBL" id="SHK15221.1"/>
    </source>
</evidence>
<reference evidence="3" key="1">
    <citation type="submission" date="2016-11" db="EMBL/GenBank/DDBJ databases">
        <authorList>
            <person name="Varghese N."/>
            <person name="Submissions S."/>
        </authorList>
    </citation>
    <scope>NUCLEOTIDE SEQUENCE [LARGE SCALE GENOMIC DNA]</scope>
    <source>
        <strain evidence="3">DSM 10349</strain>
    </source>
</reference>
<feature type="coiled-coil region" evidence="1">
    <location>
        <begin position="249"/>
        <end position="276"/>
    </location>
</feature>
<keyword evidence="3" id="KW-1185">Reference proteome</keyword>
<organism evidence="2 3">
    <name type="scientific">Desulforamulus aeronauticus DSM 10349</name>
    <dbReference type="NCBI Taxonomy" id="1121421"/>
    <lineage>
        <taxon>Bacteria</taxon>
        <taxon>Bacillati</taxon>
        <taxon>Bacillota</taxon>
        <taxon>Clostridia</taxon>
        <taxon>Eubacteriales</taxon>
        <taxon>Peptococcaceae</taxon>
        <taxon>Desulforamulus</taxon>
    </lineage>
</organism>
<dbReference type="AlphaFoldDB" id="A0A1M6Q4X1"/>
<dbReference type="SUPFAM" id="SSF75712">
    <property type="entry name" value="Rad50 coiled-coil Zn hook"/>
    <property type="match status" value="1"/>
</dbReference>
<feature type="coiled-coil region" evidence="1">
    <location>
        <begin position="320"/>
        <end position="354"/>
    </location>
</feature>
<dbReference type="OrthoDB" id="9784297at2"/>
<evidence type="ECO:0000256" key="1">
    <source>
        <dbReference type="SAM" id="Coils"/>
    </source>
</evidence>